<protein>
    <submittedName>
        <fullName evidence="1">Uncharacterized protein</fullName>
    </submittedName>
</protein>
<reference evidence="1 2" key="1">
    <citation type="submission" date="2020-09" db="EMBL/GenBank/DDBJ databases">
        <title>De no assembly of potato wild relative species, Solanum commersonii.</title>
        <authorList>
            <person name="Cho K."/>
        </authorList>
    </citation>
    <scope>NUCLEOTIDE SEQUENCE [LARGE SCALE GENOMIC DNA]</scope>
    <source>
        <strain evidence="1">LZ3.2</strain>
        <tissue evidence="1">Leaf</tissue>
    </source>
</reference>
<comment type="caution">
    <text evidence="1">The sequence shown here is derived from an EMBL/GenBank/DDBJ whole genome shotgun (WGS) entry which is preliminary data.</text>
</comment>
<evidence type="ECO:0000313" key="1">
    <source>
        <dbReference type="EMBL" id="KAG5589826.1"/>
    </source>
</evidence>
<evidence type="ECO:0000313" key="2">
    <source>
        <dbReference type="Proteomes" id="UP000824120"/>
    </source>
</evidence>
<gene>
    <name evidence="1" type="ORF">H5410_040340</name>
</gene>
<organism evidence="1 2">
    <name type="scientific">Solanum commersonii</name>
    <name type="common">Commerson's wild potato</name>
    <name type="synonym">Commerson's nightshade</name>
    <dbReference type="NCBI Taxonomy" id="4109"/>
    <lineage>
        <taxon>Eukaryota</taxon>
        <taxon>Viridiplantae</taxon>
        <taxon>Streptophyta</taxon>
        <taxon>Embryophyta</taxon>
        <taxon>Tracheophyta</taxon>
        <taxon>Spermatophyta</taxon>
        <taxon>Magnoliopsida</taxon>
        <taxon>eudicotyledons</taxon>
        <taxon>Gunneridae</taxon>
        <taxon>Pentapetalae</taxon>
        <taxon>asterids</taxon>
        <taxon>lamiids</taxon>
        <taxon>Solanales</taxon>
        <taxon>Solanaceae</taxon>
        <taxon>Solanoideae</taxon>
        <taxon>Solaneae</taxon>
        <taxon>Solanum</taxon>
    </lineage>
</organism>
<dbReference type="AlphaFoldDB" id="A0A9J5XPV0"/>
<sequence>MEGQKQVKLQCLGRKSGIKGDIHLSNIQDLTTQEGRISVTSQTVSPTSSVHSKARAFNWSTSSLDNFLIIAMFSHSRKVLQSVNFLRFDGKEAGHGSPRGNEYDTILSALSSCKYIRLSRHLGSLIGTTLALKKDRSRVYNKCLVYVSILHTGNNKRRKQYRLNEI</sequence>
<name>A0A9J5XPV0_SOLCO</name>
<proteinExistence type="predicted"/>
<dbReference type="Proteomes" id="UP000824120">
    <property type="component" value="Chromosome 8"/>
</dbReference>
<keyword evidence="2" id="KW-1185">Reference proteome</keyword>
<dbReference type="EMBL" id="JACXVP010000008">
    <property type="protein sequence ID" value="KAG5589826.1"/>
    <property type="molecule type" value="Genomic_DNA"/>
</dbReference>
<accession>A0A9J5XPV0</accession>